<evidence type="ECO:0000313" key="1">
    <source>
        <dbReference type="EMBL" id="MCM1990165.1"/>
    </source>
</evidence>
<dbReference type="InterPro" id="IPR027417">
    <property type="entry name" value="P-loop_NTPase"/>
</dbReference>
<dbReference type="Gene3D" id="3.40.50.300">
    <property type="entry name" value="P-loop containing nucleotide triphosphate hydrolases"/>
    <property type="match status" value="1"/>
</dbReference>
<proteinExistence type="predicted"/>
<protein>
    <submittedName>
        <fullName evidence="1">AAA family ATPase</fullName>
    </submittedName>
</protein>
<dbReference type="AlphaFoldDB" id="A0A9J6P2P1"/>
<comment type="caution">
    <text evidence="1">The sequence shown here is derived from an EMBL/GenBank/DDBJ whole genome shotgun (WGS) entry which is preliminary data.</text>
</comment>
<gene>
    <name evidence="1" type="ORF">KDK92_10510</name>
</gene>
<dbReference type="Proteomes" id="UP001056429">
    <property type="component" value="Unassembled WGS sequence"/>
</dbReference>
<reference evidence="1" key="2">
    <citation type="submission" date="2021-04" db="EMBL/GenBank/DDBJ databases">
        <authorList>
            <person name="Dong X."/>
        </authorList>
    </citation>
    <scope>NUCLEOTIDE SEQUENCE</scope>
    <source>
        <strain evidence="1">ZWT</strain>
    </source>
</reference>
<dbReference type="RefSeq" id="WP_250859206.1">
    <property type="nucleotide sequence ID" value="NZ_JAGSOJ010000002.1"/>
</dbReference>
<dbReference type="Pfam" id="PF13481">
    <property type="entry name" value="AAA_25"/>
    <property type="match status" value="1"/>
</dbReference>
<sequence length="336" mass="38045">MTKRLETITGEKLFELELKESRVIIENILPSGLHILAGSPKIGKSWLVLWLCQMIATGETVWGFKTTKGKVLYLCLEDKLPRIKSRLMSITENASEATAFATETLPLGGGLVAQIENYIINNPETMLVVIDTLQQVRTLGSDNISYANDYKDISALKSISDKYDIAIVCVHHLRKMKDDDPFNMISGSMGLSGSADGSYVLVRDNRMSSKAKLFITGRDIPDTELRLEFDKVNCLWKLIEHDAYDEFENDEPIIRAICDYIREKKSYYNTSTHLLSELAKCGYKEEITPATLSKKLRSHADILNEKFNIYIEFIRKSDKRILSIRDGNDTNDSNIA</sequence>
<name>A0A9J6P2P1_9CLOT</name>
<keyword evidence="2" id="KW-1185">Reference proteome</keyword>
<dbReference type="EMBL" id="JAGSOJ010000002">
    <property type="protein sequence ID" value="MCM1990165.1"/>
    <property type="molecule type" value="Genomic_DNA"/>
</dbReference>
<accession>A0A9J6P2P1</accession>
<organism evidence="1 2">
    <name type="scientific">Oceanirhabdus seepicola</name>
    <dbReference type="NCBI Taxonomy" id="2828781"/>
    <lineage>
        <taxon>Bacteria</taxon>
        <taxon>Bacillati</taxon>
        <taxon>Bacillota</taxon>
        <taxon>Clostridia</taxon>
        <taxon>Eubacteriales</taxon>
        <taxon>Clostridiaceae</taxon>
        <taxon>Oceanirhabdus</taxon>
    </lineage>
</organism>
<evidence type="ECO:0000313" key="2">
    <source>
        <dbReference type="Proteomes" id="UP001056429"/>
    </source>
</evidence>
<reference evidence="1" key="1">
    <citation type="journal article" date="2021" name="mSystems">
        <title>Bacteria and Archaea Synergistically Convert Glycine Betaine to Biogenic Methane in the Formosa Cold Seep of the South China Sea.</title>
        <authorList>
            <person name="Li L."/>
            <person name="Zhang W."/>
            <person name="Zhang S."/>
            <person name="Song L."/>
            <person name="Sun Q."/>
            <person name="Zhang H."/>
            <person name="Xiang H."/>
            <person name="Dong X."/>
        </authorList>
    </citation>
    <scope>NUCLEOTIDE SEQUENCE</scope>
    <source>
        <strain evidence="1">ZWT</strain>
    </source>
</reference>
<dbReference type="SUPFAM" id="SSF52540">
    <property type="entry name" value="P-loop containing nucleoside triphosphate hydrolases"/>
    <property type="match status" value="1"/>
</dbReference>